<protein>
    <submittedName>
        <fullName evidence="3">Phytoene/squalene synthase family protein</fullName>
    </submittedName>
</protein>
<dbReference type="SUPFAM" id="SSF48576">
    <property type="entry name" value="Terpenoid synthases"/>
    <property type="match status" value="1"/>
</dbReference>
<accession>A0ABN3XP40</accession>
<keyword evidence="2" id="KW-0808">Transferase</keyword>
<dbReference type="InterPro" id="IPR002060">
    <property type="entry name" value="Squ/phyt_synthse"/>
</dbReference>
<evidence type="ECO:0000256" key="1">
    <source>
        <dbReference type="ARBA" id="ARBA00004684"/>
    </source>
</evidence>
<dbReference type="RefSeq" id="WP_344501019.1">
    <property type="nucleotide sequence ID" value="NZ_BAAAUD010000116.1"/>
</dbReference>
<evidence type="ECO:0000256" key="2">
    <source>
        <dbReference type="ARBA" id="ARBA00022679"/>
    </source>
</evidence>
<comment type="caution">
    <text evidence="3">The sequence shown here is derived from an EMBL/GenBank/DDBJ whole genome shotgun (WGS) entry which is preliminary data.</text>
</comment>
<dbReference type="PANTHER" id="PTHR31480">
    <property type="entry name" value="BIFUNCTIONAL LYCOPENE CYCLASE/PHYTOENE SYNTHASE"/>
    <property type="match status" value="1"/>
</dbReference>
<reference evidence="3 4" key="1">
    <citation type="journal article" date="2019" name="Int. J. Syst. Evol. Microbiol.">
        <title>The Global Catalogue of Microorganisms (GCM) 10K type strain sequencing project: providing services to taxonomists for standard genome sequencing and annotation.</title>
        <authorList>
            <consortium name="The Broad Institute Genomics Platform"/>
            <consortium name="The Broad Institute Genome Sequencing Center for Infectious Disease"/>
            <person name="Wu L."/>
            <person name="Ma J."/>
        </authorList>
    </citation>
    <scope>NUCLEOTIDE SEQUENCE [LARGE SCALE GENOMIC DNA]</scope>
    <source>
        <strain evidence="3 4">JCM 9088</strain>
    </source>
</reference>
<dbReference type="Proteomes" id="UP001500403">
    <property type="component" value="Unassembled WGS sequence"/>
</dbReference>
<name>A0ABN3XP40_9ACTN</name>
<dbReference type="Pfam" id="PF00494">
    <property type="entry name" value="SQS_PSY"/>
    <property type="match status" value="1"/>
</dbReference>
<dbReference type="CDD" id="cd00683">
    <property type="entry name" value="Trans_IPPS_HH"/>
    <property type="match status" value="1"/>
</dbReference>
<dbReference type="EMBL" id="BAAAUD010000116">
    <property type="protein sequence ID" value="GAA2975079.1"/>
    <property type="molecule type" value="Genomic_DNA"/>
</dbReference>
<dbReference type="Gene3D" id="1.10.600.10">
    <property type="entry name" value="Farnesyl Diphosphate Synthase"/>
    <property type="match status" value="1"/>
</dbReference>
<evidence type="ECO:0000313" key="4">
    <source>
        <dbReference type="Proteomes" id="UP001500403"/>
    </source>
</evidence>
<dbReference type="InterPro" id="IPR019845">
    <property type="entry name" value="Squalene/phytoene_synthase_CS"/>
</dbReference>
<keyword evidence="4" id="KW-1185">Reference proteome</keyword>
<dbReference type="SFLD" id="SFLDG01212">
    <property type="entry name" value="Phytoene_synthase_like"/>
    <property type="match status" value="1"/>
</dbReference>
<dbReference type="SFLD" id="SFLDS00005">
    <property type="entry name" value="Isoprenoid_Synthase_Type_I"/>
    <property type="match status" value="1"/>
</dbReference>
<dbReference type="InterPro" id="IPR033904">
    <property type="entry name" value="Trans_IPPS_HH"/>
</dbReference>
<gene>
    <name evidence="3" type="ORF">GCM10010446_69080</name>
</gene>
<dbReference type="SFLD" id="SFLDG01018">
    <property type="entry name" value="Squalene/Phytoene_Synthase_Lik"/>
    <property type="match status" value="1"/>
</dbReference>
<dbReference type="PROSITE" id="PS01044">
    <property type="entry name" value="SQUALEN_PHYTOEN_SYN_1"/>
    <property type="match status" value="1"/>
</dbReference>
<sequence>MNPDRYPVDRRILDAAGIHTPQLRRAYAYCRRLHARHGRTYYLATLLLPPAKRPYVHALYGFARYADEIVDNEPNATRGPHFARWSAQALESVTAGTTTDPAVLALRDTMRRWDIPLAHITAFITSMEADLTVTDYPTIEDLNGYMYGSAAVIGLQMVPLLEPLCPEAYPRAPAMGEAFQLSNFIRDVAEDLARGRVYLPAQDLVQYGVTRADLARIRTNRAVRELLRFEIDRTRKRYAYAVGGIRMLHPSSRPCIETAYTLYSGILEAVEDADYEILDRRVHVGLSTRLKVALPAYARARRLRRSAA</sequence>
<dbReference type="InterPro" id="IPR008949">
    <property type="entry name" value="Isoprenoid_synthase_dom_sf"/>
</dbReference>
<proteinExistence type="predicted"/>
<dbReference type="PROSITE" id="PS01045">
    <property type="entry name" value="SQUALEN_PHYTOEN_SYN_2"/>
    <property type="match status" value="1"/>
</dbReference>
<dbReference type="InterPro" id="IPR044843">
    <property type="entry name" value="Trans_IPPS_bact-type"/>
</dbReference>
<organism evidence="3 4">
    <name type="scientific">Streptomyces enissocaesilis</name>
    <dbReference type="NCBI Taxonomy" id="332589"/>
    <lineage>
        <taxon>Bacteria</taxon>
        <taxon>Bacillati</taxon>
        <taxon>Actinomycetota</taxon>
        <taxon>Actinomycetes</taxon>
        <taxon>Kitasatosporales</taxon>
        <taxon>Streptomycetaceae</taxon>
        <taxon>Streptomyces</taxon>
        <taxon>Streptomyces rochei group</taxon>
    </lineage>
</organism>
<comment type="pathway">
    <text evidence="1">Carotenoid biosynthesis; phytoene biosynthesis.</text>
</comment>
<evidence type="ECO:0000313" key="3">
    <source>
        <dbReference type="EMBL" id="GAA2975079.1"/>
    </source>
</evidence>